<dbReference type="PROSITE" id="PS51819">
    <property type="entry name" value="VOC"/>
    <property type="match status" value="1"/>
</dbReference>
<evidence type="ECO:0000256" key="6">
    <source>
        <dbReference type="ARBA" id="ARBA00053742"/>
    </source>
</evidence>
<dbReference type="PANTHER" id="PTHR43048:SF3">
    <property type="entry name" value="METHYLMALONYL-COA EPIMERASE, MITOCHONDRIAL"/>
    <property type="match status" value="1"/>
</dbReference>
<evidence type="ECO:0000256" key="7">
    <source>
        <dbReference type="ARBA" id="ARBA00066411"/>
    </source>
</evidence>
<dbReference type="Proteomes" id="UP001474421">
    <property type="component" value="Unassembled WGS sequence"/>
</dbReference>
<dbReference type="NCBIfam" id="TIGR03081">
    <property type="entry name" value="metmalonyl_epim"/>
    <property type="match status" value="1"/>
</dbReference>
<evidence type="ECO:0000256" key="10">
    <source>
        <dbReference type="SAM" id="MobiDB-lite"/>
    </source>
</evidence>
<dbReference type="EC" id="5.1.99.1" evidence="7"/>
<keyword evidence="2" id="KW-0479">Metal-binding</keyword>
<feature type="compositionally biased region" description="Pro residues" evidence="10">
    <location>
        <begin position="292"/>
        <end position="304"/>
    </location>
</feature>
<dbReference type="CDD" id="cd07249">
    <property type="entry name" value="MMCE"/>
    <property type="match status" value="1"/>
</dbReference>
<dbReference type="GO" id="GO:0046491">
    <property type="term" value="P:L-methylmalonyl-CoA metabolic process"/>
    <property type="evidence" value="ECO:0007669"/>
    <property type="project" value="TreeGrafter"/>
</dbReference>
<dbReference type="GO" id="GO:0005739">
    <property type="term" value="C:mitochondrion"/>
    <property type="evidence" value="ECO:0007669"/>
    <property type="project" value="TreeGrafter"/>
</dbReference>
<dbReference type="SUPFAM" id="SSF54593">
    <property type="entry name" value="Glyoxalase/Bleomycin resistance protein/Dihydroxybiphenyl dioxygenase"/>
    <property type="match status" value="1"/>
</dbReference>
<evidence type="ECO:0000313" key="12">
    <source>
        <dbReference type="EMBL" id="KAK9393821.1"/>
    </source>
</evidence>
<feature type="domain" description="VOC" evidence="11">
    <location>
        <begin position="74"/>
        <end position="203"/>
    </location>
</feature>
<dbReference type="InterPro" id="IPR017515">
    <property type="entry name" value="MeMalonyl-CoA_epimerase"/>
</dbReference>
<keyword evidence="3" id="KW-0413">Isomerase</keyword>
<protein>
    <recommendedName>
        <fullName evidence="8">Methylmalonyl-CoA epimerase, mitochondrial</fullName>
        <ecNumber evidence="7">5.1.99.1</ecNumber>
    </recommendedName>
    <alternativeName>
        <fullName evidence="9">DL-methylmalonyl-CoA racemase</fullName>
    </alternativeName>
</protein>
<comment type="similarity">
    <text evidence="1">Belongs to the methylmalonyl-CoA epimerase family.</text>
</comment>
<dbReference type="GO" id="GO:0004493">
    <property type="term" value="F:methylmalonyl-CoA epimerase activity"/>
    <property type="evidence" value="ECO:0007669"/>
    <property type="project" value="UniProtKB-EC"/>
</dbReference>
<dbReference type="AlphaFoldDB" id="A0AAW1AWH9"/>
<evidence type="ECO:0000256" key="8">
    <source>
        <dbReference type="ARBA" id="ARBA00071337"/>
    </source>
</evidence>
<comment type="catalytic activity">
    <reaction evidence="5">
        <text>(R)-methylmalonyl-CoA = (S)-methylmalonyl-CoA</text>
        <dbReference type="Rhea" id="RHEA:20553"/>
        <dbReference type="ChEBI" id="CHEBI:57326"/>
        <dbReference type="ChEBI" id="CHEBI:57327"/>
        <dbReference type="EC" id="5.1.99.1"/>
    </reaction>
    <physiologicalReaction direction="right-to-left" evidence="5">
        <dbReference type="Rhea" id="RHEA:20555"/>
    </physiologicalReaction>
</comment>
<dbReference type="Gene3D" id="3.10.180.10">
    <property type="entry name" value="2,3-Dihydroxybiphenyl 1,2-Dioxygenase, domain 1"/>
    <property type="match status" value="1"/>
</dbReference>
<dbReference type="InterPro" id="IPR037523">
    <property type="entry name" value="VOC_core"/>
</dbReference>
<dbReference type="EMBL" id="JAOTOJ010000012">
    <property type="protein sequence ID" value="KAK9393821.1"/>
    <property type="molecule type" value="Genomic_DNA"/>
</dbReference>
<evidence type="ECO:0000256" key="3">
    <source>
        <dbReference type="ARBA" id="ARBA00023235"/>
    </source>
</evidence>
<keyword evidence="13" id="KW-1185">Reference proteome</keyword>
<gene>
    <name evidence="12" type="ORF">NXF25_015484</name>
</gene>
<organism evidence="12 13">
    <name type="scientific">Crotalus adamanteus</name>
    <name type="common">Eastern diamondback rattlesnake</name>
    <dbReference type="NCBI Taxonomy" id="8729"/>
    <lineage>
        <taxon>Eukaryota</taxon>
        <taxon>Metazoa</taxon>
        <taxon>Chordata</taxon>
        <taxon>Craniata</taxon>
        <taxon>Vertebrata</taxon>
        <taxon>Euteleostomi</taxon>
        <taxon>Lepidosauria</taxon>
        <taxon>Squamata</taxon>
        <taxon>Bifurcata</taxon>
        <taxon>Unidentata</taxon>
        <taxon>Episquamata</taxon>
        <taxon>Toxicofera</taxon>
        <taxon>Serpentes</taxon>
        <taxon>Colubroidea</taxon>
        <taxon>Viperidae</taxon>
        <taxon>Crotalinae</taxon>
        <taxon>Crotalus</taxon>
    </lineage>
</organism>
<name>A0AAW1AWH9_CROAD</name>
<feature type="compositionally biased region" description="Basic and acidic residues" evidence="10">
    <location>
        <begin position="207"/>
        <end position="217"/>
    </location>
</feature>
<evidence type="ECO:0000256" key="1">
    <source>
        <dbReference type="ARBA" id="ARBA00009308"/>
    </source>
</evidence>
<reference evidence="12 13" key="1">
    <citation type="journal article" date="2024" name="Proc. Natl. Acad. Sci. U.S.A.">
        <title>The genetic regulatory architecture and epigenomic basis for age-related changes in rattlesnake venom.</title>
        <authorList>
            <person name="Hogan M.P."/>
            <person name="Holding M.L."/>
            <person name="Nystrom G.S."/>
            <person name="Colston T.J."/>
            <person name="Bartlett D.A."/>
            <person name="Mason A.J."/>
            <person name="Ellsworth S.A."/>
            <person name="Rautsaw R.M."/>
            <person name="Lawrence K.C."/>
            <person name="Strickland J.L."/>
            <person name="He B."/>
            <person name="Fraser P."/>
            <person name="Margres M.J."/>
            <person name="Gilbert D.M."/>
            <person name="Gibbs H.L."/>
            <person name="Parkinson C.L."/>
            <person name="Rokyta D.R."/>
        </authorList>
    </citation>
    <scope>NUCLEOTIDE SEQUENCE [LARGE SCALE GENOMIC DNA]</scope>
    <source>
        <strain evidence="12">DRR0105</strain>
    </source>
</reference>
<sequence length="373" mass="39713">MACKGGPFGAVARSSVASLRLKAKKPSLAVPGVKMVALKGKLVAGLFTRLCWRSPMARGSSDQAVPQALWRLGKLNHVAIAVPDLEKATALYRDVLQARVSEVVPLRDHGVYTVFVELGNTKLELLHPLGEKSPITGFLQKNKAGGMHHICLEVDNITNAIEELKRKKIRVLSDTPQIGAHGKPVVFLHPKDCDGVLGGRGRVTRVTRERGCSEHPKGASFEASPGRNEGGSHLEGDPRQLRRRKLAGSSAPRKAGSCVLRLSRTGPPPLALQPLRWQALAASPCARLLGRDPPPPPGREPPMPRQSTVASLPLRATAEDRPPSAANREATRHPPPSISYPPPQTGSPPGSAGRAMQVPGRAGRSLGALSFPG</sequence>
<evidence type="ECO:0000256" key="2">
    <source>
        <dbReference type="ARBA" id="ARBA00022723"/>
    </source>
</evidence>
<evidence type="ECO:0000259" key="11">
    <source>
        <dbReference type="PROSITE" id="PS51819"/>
    </source>
</evidence>
<dbReference type="GO" id="GO:0046872">
    <property type="term" value="F:metal ion binding"/>
    <property type="evidence" value="ECO:0007669"/>
    <property type="project" value="UniProtKB-KW"/>
</dbReference>
<proteinExistence type="inferred from homology"/>
<keyword evidence="4" id="KW-0170">Cobalt</keyword>
<feature type="region of interest" description="Disordered" evidence="10">
    <location>
        <begin position="286"/>
        <end position="373"/>
    </location>
</feature>
<dbReference type="InterPro" id="IPR051785">
    <property type="entry name" value="MMCE/EMCE_epimerase"/>
</dbReference>
<dbReference type="InterPro" id="IPR029068">
    <property type="entry name" value="Glyas_Bleomycin-R_OHBP_Dase"/>
</dbReference>
<accession>A0AAW1AWH9</accession>
<evidence type="ECO:0000313" key="13">
    <source>
        <dbReference type="Proteomes" id="UP001474421"/>
    </source>
</evidence>
<feature type="region of interest" description="Disordered" evidence="10">
    <location>
        <begin position="207"/>
        <end position="269"/>
    </location>
</feature>
<comment type="caution">
    <text evidence="12">The sequence shown here is derived from an EMBL/GenBank/DDBJ whole genome shotgun (WGS) entry which is preliminary data.</text>
</comment>
<evidence type="ECO:0000256" key="4">
    <source>
        <dbReference type="ARBA" id="ARBA00023285"/>
    </source>
</evidence>
<dbReference type="FunFam" id="3.10.180.10:FF:000003">
    <property type="entry name" value="Methylmalonyl-CoA epimerase, mitochondrial"/>
    <property type="match status" value="1"/>
</dbReference>
<comment type="function">
    <text evidence="6">Methylmalonyl-CoA epimerase involved in propionyl-CoA metabolism.</text>
</comment>
<feature type="compositionally biased region" description="Pro residues" evidence="10">
    <location>
        <begin position="333"/>
        <end position="346"/>
    </location>
</feature>
<evidence type="ECO:0000256" key="5">
    <source>
        <dbReference type="ARBA" id="ARBA00050406"/>
    </source>
</evidence>
<evidence type="ECO:0000256" key="9">
    <source>
        <dbReference type="ARBA" id="ARBA00081771"/>
    </source>
</evidence>
<dbReference type="PANTHER" id="PTHR43048">
    <property type="entry name" value="METHYLMALONYL-COA EPIMERASE"/>
    <property type="match status" value="1"/>
</dbReference>
<feature type="compositionally biased region" description="Basic and acidic residues" evidence="10">
    <location>
        <begin position="230"/>
        <end position="240"/>
    </location>
</feature>
<dbReference type="Pfam" id="PF13669">
    <property type="entry name" value="Glyoxalase_4"/>
    <property type="match status" value="1"/>
</dbReference>